<name>A0A814IY99_ADIRI</name>
<dbReference type="AlphaFoldDB" id="A0A814IY99"/>
<protein>
    <submittedName>
        <fullName evidence="1">Uncharacterized protein</fullName>
    </submittedName>
</protein>
<comment type="caution">
    <text evidence="1">The sequence shown here is derived from an EMBL/GenBank/DDBJ whole genome shotgun (WGS) entry which is preliminary data.</text>
</comment>
<dbReference type="EMBL" id="CAJNOR010000884">
    <property type="protein sequence ID" value="CAF1028742.1"/>
    <property type="molecule type" value="Genomic_DNA"/>
</dbReference>
<dbReference type="GO" id="GO:0020037">
    <property type="term" value="F:heme binding"/>
    <property type="evidence" value="ECO:0007669"/>
    <property type="project" value="InterPro"/>
</dbReference>
<dbReference type="GO" id="GO:0019825">
    <property type="term" value="F:oxygen binding"/>
    <property type="evidence" value="ECO:0007669"/>
    <property type="project" value="InterPro"/>
</dbReference>
<reference evidence="1" key="1">
    <citation type="submission" date="2021-02" db="EMBL/GenBank/DDBJ databases">
        <authorList>
            <person name="Nowell W R."/>
        </authorList>
    </citation>
    <scope>NUCLEOTIDE SEQUENCE</scope>
</reference>
<dbReference type="Gene3D" id="1.10.490.10">
    <property type="entry name" value="Globins"/>
    <property type="match status" value="1"/>
</dbReference>
<proteinExistence type="predicted"/>
<organism evidence="1 2">
    <name type="scientific">Adineta ricciae</name>
    <name type="common">Rotifer</name>
    <dbReference type="NCBI Taxonomy" id="249248"/>
    <lineage>
        <taxon>Eukaryota</taxon>
        <taxon>Metazoa</taxon>
        <taxon>Spiralia</taxon>
        <taxon>Gnathifera</taxon>
        <taxon>Rotifera</taxon>
        <taxon>Eurotatoria</taxon>
        <taxon>Bdelloidea</taxon>
        <taxon>Adinetida</taxon>
        <taxon>Adinetidae</taxon>
        <taxon>Adineta</taxon>
    </lineage>
</organism>
<sequence>MGCSVATFHSVESKHLFTSNEITLLKQSWNVIKGHDLHKFVQNILIKTTHESRSFRQFCISKVQVDGNNYDYGQHDSCLRTDLSWQIALPDYSVEVNNAMEKFLAAISKENNVNTYVQLFPINRDSFPIEHETLLIMKRCTLNLLHERFQSANRAMADDYTHVWDKVFTLAIDHVYESTTSTTEIIMRMNISNK</sequence>
<dbReference type="InterPro" id="IPR012292">
    <property type="entry name" value="Globin/Proto"/>
</dbReference>
<gene>
    <name evidence="1" type="ORF">XAT740_LOCUS14634</name>
</gene>
<keyword evidence="2" id="KW-1185">Reference proteome</keyword>
<dbReference type="Proteomes" id="UP000663828">
    <property type="component" value="Unassembled WGS sequence"/>
</dbReference>
<evidence type="ECO:0000313" key="1">
    <source>
        <dbReference type="EMBL" id="CAF1028742.1"/>
    </source>
</evidence>
<accession>A0A814IY99</accession>
<evidence type="ECO:0000313" key="2">
    <source>
        <dbReference type="Proteomes" id="UP000663828"/>
    </source>
</evidence>